<accession>A0ABV5GWW1</accession>
<evidence type="ECO:0000313" key="2">
    <source>
        <dbReference type="Proteomes" id="UP001589590"/>
    </source>
</evidence>
<gene>
    <name evidence="1" type="ORF">ACFFU1_01390</name>
</gene>
<dbReference type="EMBL" id="JBHMFA010000001">
    <property type="protein sequence ID" value="MFB9103535.1"/>
    <property type="molecule type" value="Genomic_DNA"/>
</dbReference>
<name>A0ABV5GWW1_9FLAO</name>
<sequence length="120" mass="13682">MDDINTICHNDFGIAFQWKRSAAKDFNKIQLVFKNTGLFLTPDELVQFSKNMEFTCCEVSAQVNDIDYASNKLYLLKGPNPQISFALKAMELQAFKDLINGTLFQLGLHKILASQQVRFN</sequence>
<reference evidence="1 2" key="1">
    <citation type="submission" date="2024-09" db="EMBL/GenBank/DDBJ databases">
        <authorList>
            <person name="Sun Q."/>
            <person name="Mori K."/>
        </authorList>
    </citation>
    <scope>NUCLEOTIDE SEQUENCE [LARGE SCALE GENOMIC DNA]</scope>
    <source>
        <strain evidence="1 2">CECT 8300</strain>
    </source>
</reference>
<protein>
    <submittedName>
        <fullName evidence="1">Uncharacterized protein</fullName>
    </submittedName>
</protein>
<organism evidence="1 2">
    <name type="scientific">Algibacter miyuki</name>
    <dbReference type="NCBI Taxonomy" id="1306933"/>
    <lineage>
        <taxon>Bacteria</taxon>
        <taxon>Pseudomonadati</taxon>
        <taxon>Bacteroidota</taxon>
        <taxon>Flavobacteriia</taxon>
        <taxon>Flavobacteriales</taxon>
        <taxon>Flavobacteriaceae</taxon>
        <taxon>Algibacter</taxon>
    </lineage>
</organism>
<dbReference type="RefSeq" id="WP_290269157.1">
    <property type="nucleotide sequence ID" value="NZ_JAUFQP010000007.1"/>
</dbReference>
<evidence type="ECO:0000313" key="1">
    <source>
        <dbReference type="EMBL" id="MFB9103535.1"/>
    </source>
</evidence>
<comment type="caution">
    <text evidence="1">The sequence shown here is derived from an EMBL/GenBank/DDBJ whole genome shotgun (WGS) entry which is preliminary data.</text>
</comment>
<proteinExistence type="predicted"/>
<dbReference type="Proteomes" id="UP001589590">
    <property type="component" value="Unassembled WGS sequence"/>
</dbReference>
<keyword evidence="2" id="KW-1185">Reference proteome</keyword>